<dbReference type="EMBL" id="LGST01000034">
    <property type="protein sequence ID" value="KND98255.1"/>
    <property type="molecule type" value="Genomic_DNA"/>
</dbReference>
<dbReference type="Proteomes" id="UP000037122">
    <property type="component" value="Unassembled WGS sequence"/>
</dbReference>
<evidence type="ECO:0000313" key="2">
    <source>
        <dbReference type="Proteomes" id="UP000037122"/>
    </source>
</evidence>
<accession>A0A0L0NX71</accession>
<comment type="caution">
    <text evidence="1">The sequence shown here is derived from an EMBL/GenBank/DDBJ whole genome shotgun (WGS) entry which is preliminary data.</text>
</comment>
<name>A0A0L0NX71_CANAR</name>
<organism evidence="1 2">
    <name type="scientific">Candidozyma auris</name>
    <name type="common">Yeast</name>
    <name type="synonym">Candida auris</name>
    <dbReference type="NCBI Taxonomy" id="498019"/>
    <lineage>
        <taxon>Eukaryota</taxon>
        <taxon>Fungi</taxon>
        <taxon>Dikarya</taxon>
        <taxon>Ascomycota</taxon>
        <taxon>Saccharomycotina</taxon>
        <taxon>Pichiomycetes</taxon>
        <taxon>Metschnikowiaceae</taxon>
        <taxon>Candidozyma</taxon>
    </lineage>
</organism>
<proteinExistence type="predicted"/>
<evidence type="ECO:0000313" key="1">
    <source>
        <dbReference type="EMBL" id="KND98255.1"/>
    </source>
</evidence>
<sequence>MKCGTDVDFRGFGYARDLDQQGLAEIEELVL</sequence>
<reference evidence="2" key="1">
    <citation type="journal article" date="2015" name="BMC Genomics">
        <title>Draft genome of a commonly misdiagnosed multidrug resistant pathogen Candida auris.</title>
        <authorList>
            <person name="Chatterjee S."/>
            <person name="Alampalli S.V."/>
            <person name="Nageshan R.K."/>
            <person name="Chettiar S.T."/>
            <person name="Joshi S."/>
            <person name="Tatu U.S."/>
        </authorList>
    </citation>
    <scope>NUCLEOTIDE SEQUENCE [LARGE SCALE GENOMIC DNA]</scope>
    <source>
        <strain evidence="2">6684</strain>
    </source>
</reference>
<gene>
    <name evidence="1" type="ORF">QG37_05022</name>
</gene>
<dbReference type="VEuPathDB" id="FungiDB:QG37_05022"/>
<protein>
    <submittedName>
        <fullName evidence="1">Uncharacterized protein</fullName>
    </submittedName>
</protein>
<dbReference type="AlphaFoldDB" id="A0A0L0NX71"/>